<dbReference type="EMBL" id="LR899012">
    <property type="protein sequence ID" value="CAD7087582.1"/>
    <property type="molecule type" value="Genomic_DNA"/>
</dbReference>
<dbReference type="InterPro" id="IPR001254">
    <property type="entry name" value="Trypsin_dom"/>
</dbReference>
<evidence type="ECO:0000313" key="3">
    <source>
        <dbReference type="EMBL" id="CAD7087582.1"/>
    </source>
</evidence>
<protein>
    <recommendedName>
        <fullName evidence="2">Peptidase S1 domain-containing protein</fullName>
    </recommendedName>
</protein>
<dbReference type="Pfam" id="PF00089">
    <property type="entry name" value="Trypsin"/>
    <property type="match status" value="1"/>
</dbReference>
<dbReference type="SMART" id="SM00020">
    <property type="entry name" value="Tryp_SPc"/>
    <property type="match status" value="1"/>
</dbReference>
<name>A0A7R8UV85_HERIL</name>
<evidence type="ECO:0000313" key="4">
    <source>
        <dbReference type="Proteomes" id="UP000594454"/>
    </source>
</evidence>
<dbReference type="PROSITE" id="PS50240">
    <property type="entry name" value="TRYPSIN_DOM"/>
    <property type="match status" value="1"/>
</dbReference>
<feature type="domain" description="Peptidase S1" evidence="2">
    <location>
        <begin position="9"/>
        <end position="237"/>
    </location>
</feature>
<dbReference type="GO" id="GO:0006508">
    <property type="term" value="P:proteolysis"/>
    <property type="evidence" value="ECO:0007669"/>
    <property type="project" value="InterPro"/>
</dbReference>
<feature type="signal peptide" evidence="1">
    <location>
        <begin position="1"/>
        <end position="15"/>
    </location>
</feature>
<evidence type="ECO:0000259" key="2">
    <source>
        <dbReference type="PROSITE" id="PS50240"/>
    </source>
</evidence>
<dbReference type="InterPro" id="IPR051333">
    <property type="entry name" value="CLIP_Serine_Protease"/>
</dbReference>
<dbReference type="OMA" id="IINGHAS"/>
<dbReference type="InterPro" id="IPR043504">
    <property type="entry name" value="Peptidase_S1_PA_chymotrypsin"/>
</dbReference>
<dbReference type="PANTHER" id="PTHR24260">
    <property type="match status" value="1"/>
</dbReference>
<keyword evidence="1" id="KW-0732">Signal</keyword>
<dbReference type="Gene3D" id="2.40.10.10">
    <property type="entry name" value="Trypsin-like serine proteases"/>
    <property type="match status" value="1"/>
</dbReference>
<organism evidence="3 4">
    <name type="scientific">Hermetia illucens</name>
    <name type="common">Black soldier fly</name>
    <dbReference type="NCBI Taxonomy" id="343691"/>
    <lineage>
        <taxon>Eukaryota</taxon>
        <taxon>Metazoa</taxon>
        <taxon>Ecdysozoa</taxon>
        <taxon>Arthropoda</taxon>
        <taxon>Hexapoda</taxon>
        <taxon>Insecta</taxon>
        <taxon>Pterygota</taxon>
        <taxon>Neoptera</taxon>
        <taxon>Endopterygota</taxon>
        <taxon>Diptera</taxon>
        <taxon>Brachycera</taxon>
        <taxon>Stratiomyomorpha</taxon>
        <taxon>Stratiomyidae</taxon>
        <taxon>Hermetiinae</taxon>
        <taxon>Hermetia</taxon>
    </lineage>
</organism>
<proteinExistence type="predicted"/>
<evidence type="ECO:0000256" key="1">
    <source>
        <dbReference type="SAM" id="SignalP"/>
    </source>
</evidence>
<dbReference type="OrthoDB" id="7994216at2759"/>
<feature type="chain" id="PRO_5031159733" description="Peptidase S1 domain-containing protein" evidence="1">
    <location>
        <begin position="16"/>
        <end position="237"/>
    </location>
</feature>
<dbReference type="AlphaFoldDB" id="A0A7R8UV85"/>
<dbReference type="InParanoid" id="A0A7R8UV85"/>
<gene>
    <name evidence="3" type="ORF">HERILL_LOCUS10279</name>
</gene>
<reference evidence="3 4" key="1">
    <citation type="submission" date="2020-11" db="EMBL/GenBank/DDBJ databases">
        <authorList>
            <person name="Wallbank WR R."/>
            <person name="Pardo Diaz C."/>
            <person name="Kozak K."/>
            <person name="Martin S."/>
            <person name="Jiggins C."/>
            <person name="Moest M."/>
            <person name="Warren A I."/>
            <person name="Generalovic N T."/>
            <person name="Byers J.R.P. K."/>
            <person name="Montejo-Kovacevich G."/>
            <person name="Yen C E."/>
        </authorList>
    </citation>
    <scope>NUCLEOTIDE SEQUENCE [LARGE SCALE GENOMIC DNA]</scope>
</reference>
<dbReference type="InterPro" id="IPR009003">
    <property type="entry name" value="Peptidase_S1_PA"/>
</dbReference>
<accession>A0A7R8UV85</accession>
<dbReference type="PANTHER" id="PTHR24260:SF136">
    <property type="entry name" value="GH08193P-RELATED"/>
    <property type="match status" value="1"/>
</dbReference>
<dbReference type="Proteomes" id="UP000594454">
    <property type="component" value="Chromosome 4"/>
</dbReference>
<sequence>MKILVICALIGLATAVDEYVPHHVDLLIRDGKQSSFPGSGVIVSLKHVLTVAINIKGFVEWEVTHGNQEFGRETLLSKNAFAHPNFDFSTMKHNLGIIVLPKSLKVTPATLPVRLPELNEDSPNVGDFGLVATYHGLGKKNGEKKLTYGPHQVVENALCEKIYPKIKSLPNFFCALENQFRVCGGTQGSGFLEDVHRKRTLGGILSIGELWDDCSTTNYLVYLRISPYAHWIRRNTS</sequence>
<dbReference type="GO" id="GO:0004252">
    <property type="term" value="F:serine-type endopeptidase activity"/>
    <property type="evidence" value="ECO:0007669"/>
    <property type="project" value="InterPro"/>
</dbReference>
<keyword evidence="4" id="KW-1185">Reference proteome</keyword>
<dbReference type="SUPFAM" id="SSF50494">
    <property type="entry name" value="Trypsin-like serine proteases"/>
    <property type="match status" value="1"/>
</dbReference>